<gene>
    <name evidence="4" type="ORF">PTI45_04368</name>
</gene>
<dbReference type="STRING" id="1886670.PTI45_04368"/>
<evidence type="ECO:0000259" key="3">
    <source>
        <dbReference type="PROSITE" id="PS51186"/>
    </source>
</evidence>
<organism evidence="4 5">
    <name type="scientific">Paenibacillus nuruki</name>
    <dbReference type="NCBI Taxonomy" id="1886670"/>
    <lineage>
        <taxon>Bacteria</taxon>
        <taxon>Bacillati</taxon>
        <taxon>Bacillota</taxon>
        <taxon>Bacilli</taxon>
        <taxon>Bacillales</taxon>
        <taxon>Paenibacillaceae</taxon>
        <taxon>Paenibacillus</taxon>
    </lineage>
</organism>
<sequence>MLQTVVIEQVNSIEPYLDEMSDMLIQIVDAGASIGFLPPLEYKEAVAYWEQVLQPATLLYVAKINDVIAGTIQLHLCTKPNGDHRAEVAKLMVHLDYRRHGIARLLMEHVEQQARLAQRILLVLDTRDGDPSNRLYQSLGYSQAGQIPNYAKSGTSSLDATNLYYKNLV</sequence>
<dbReference type="Pfam" id="PF00583">
    <property type="entry name" value="Acetyltransf_1"/>
    <property type="match status" value="1"/>
</dbReference>
<dbReference type="EMBL" id="MDER01000086">
    <property type="protein sequence ID" value="ODP26528.1"/>
    <property type="molecule type" value="Genomic_DNA"/>
</dbReference>
<keyword evidence="1 4" id="KW-0808">Transferase</keyword>
<dbReference type="InterPro" id="IPR000182">
    <property type="entry name" value="GNAT_dom"/>
</dbReference>
<accession>A0A1E3KYB3</accession>
<dbReference type="InterPro" id="IPR050832">
    <property type="entry name" value="Bact_Acetyltransf"/>
</dbReference>
<comment type="caution">
    <text evidence="4">The sequence shown here is derived from an EMBL/GenBank/DDBJ whole genome shotgun (WGS) entry which is preliminary data.</text>
</comment>
<keyword evidence="2 4" id="KW-0012">Acyltransferase</keyword>
<keyword evidence="5" id="KW-1185">Reference proteome</keyword>
<proteinExistence type="predicted"/>
<feature type="domain" description="N-acetyltransferase" evidence="3">
    <location>
        <begin position="11"/>
        <end position="169"/>
    </location>
</feature>
<dbReference type="EC" id="2.3.1.-" evidence="4"/>
<reference evidence="4 5" key="1">
    <citation type="submission" date="2016-08" db="EMBL/GenBank/DDBJ databases">
        <title>Genome sequencing of Paenibacillus sp. TI45-13ar, isolated from Korean traditional nuruk.</title>
        <authorList>
            <person name="Kim S.-J."/>
        </authorList>
    </citation>
    <scope>NUCLEOTIDE SEQUENCE [LARGE SCALE GENOMIC DNA]</scope>
    <source>
        <strain evidence="4 5">TI45-13ar</strain>
    </source>
</reference>
<protein>
    <submittedName>
        <fullName evidence="4">Acetyltransferase</fullName>
        <ecNumber evidence="4">2.3.1.-</ecNumber>
    </submittedName>
</protein>
<dbReference type="InterPro" id="IPR016181">
    <property type="entry name" value="Acyl_CoA_acyltransferase"/>
</dbReference>
<dbReference type="CDD" id="cd04301">
    <property type="entry name" value="NAT_SF"/>
    <property type="match status" value="1"/>
</dbReference>
<dbReference type="GO" id="GO:0016747">
    <property type="term" value="F:acyltransferase activity, transferring groups other than amino-acyl groups"/>
    <property type="evidence" value="ECO:0007669"/>
    <property type="project" value="InterPro"/>
</dbReference>
<dbReference type="AlphaFoldDB" id="A0A1E3KYB3"/>
<dbReference type="Gene3D" id="3.40.630.30">
    <property type="match status" value="1"/>
</dbReference>
<dbReference type="SUPFAM" id="SSF55729">
    <property type="entry name" value="Acyl-CoA N-acyltransferases (Nat)"/>
    <property type="match status" value="1"/>
</dbReference>
<evidence type="ECO:0000313" key="5">
    <source>
        <dbReference type="Proteomes" id="UP000094578"/>
    </source>
</evidence>
<evidence type="ECO:0000256" key="1">
    <source>
        <dbReference type="ARBA" id="ARBA00022679"/>
    </source>
</evidence>
<dbReference type="PROSITE" id="PS51186">
    <property type="entry name" value="GNAT"/>
    <property type="match status" value="1"/>
</dbReference>
<evidence type="ECO:0000313" key="4">
    <source>
        <dbReference type="EMBL" id="ODP26528.1"/>
    </source>
</evidence>
<dbReference type="Proteomes" id="UP000094578">
    <property type="component" value="Unassembled WGS sequence"/>
</dbReference>
<name>A0A1E3KYB3_9BACL</name>
<dbReference type="PANTHER" id="PTHR43877">
    <property type="entry name" value="AMINOALKYLPHOSPHONATE N-ACETYLTRANSFERASE-RELATED-RELATED"/>
    <property type="match status" value="1"/>
</dbReference>
<evidence type="ECO:0000256" key="2">
    <source>
        <dbReference type="ARBA" id="ARBA00023315"/>
    </source>
</evidence>